<organism evidence="1">
    <name type="scientific">Anopheles darlingi</name>
    <name type="common">Mosquito</name>
    <dbReference type="NCBI Taxonomy" id="43151"/>
    <lineage>
        <taxon>Eukaryota</taxon>
        <taxon>Metazoa</taxon>
        <taxon>Ecdysozoa</taxon>
        <taxon>Arthropoda</taxon>
        <taxon>Hexapoda</taxon>
        <taxon>Insecta</taxon>
        <taxon>Pterygota</taxon>
        <taxon>Neoptera</taxon>
        <taxon>Endopterygota</taxon>
        <taxon>Diptera</taxon>
        <taxon>Nematocera</taxon>
        <taxon>Culicoidea</taxon>
        <taxon>Culicidae</taxon>
        <taxon>Anophelinae</taxon>
        <taxon>Anopheles</taxon>
    </lineage>
</organism>
<protein>
    <submittedName>
        <fullName evidence="1">Putative secreted protein</fullName>
    </submittedName>
</protein>
<name>A0A2M4DBS4_ANODA</name>
<dbReference type="AlphaFoldDB" id="A0A2M4DBS4"/>
<reference evidence="1" key="1">
    <citation type="submission" date="2018-01" db="EMBL/GenBank/DDBJ databases">
        <title>An insight into the sialome of Amazonian anophelines.</title>
        <authorList>
            <person name="Ribeiro J.M."/>
            <person name="Scarpassa V."/>
            <person name="Calvo E."/>
        </authorList>
    </citation>
    <scope>NUCLEOTIDE SEQUENCE</scope>
</reference>
<sequence>MAKNIRLTALGTNFPGLCFVLLLVGGAAKVLSVHQLQRSHYKNGVSVCCSRIIWSYALVDSWTQNLLPIQYSVYVCVKPSFVAHICNLIKSYSMFKSSFTR</sequence>
<proteinExistence type="predicted"/>
<accession>A0A2M4DBS4</accession>
<dbReference type="EMBL" id="GGFL01010743">
    <property type="protein sequence ID" value="MBW74921.1"/>
    <property type="molecule type" value="Transcribed_RNA"/>
</dbReference>
<evidence type="ECO:0000313" key="1">
    <source>
        <dbReference type="EMBL" id="MBW74921.1"/>
    </source>
</evidence>